<feature type="chain" id="PRO_5013276526" evidence="1">
    <location>
        <begin position="19"/>
        <end position="197"/>
    </location>
</feature>
<sequence>MILALVVVAALFINTGTAQPDEPRCRETPETWSGYLYIISVRSTEARFTISLGSYSRTAQKIKITDVKSMTNEPLRTVLEDYEKRIRYTSVSGSCRNETLEGEFPSYGVPEDAHFDGPVETLGAKIAGLGVTVAHYTIAERGFSYYTYHPLGDEGTQCIPITNSIATLEPLGEDIIQYANVTTVLPTDAFSLPPGCG</sequence>
<feature type="signal peptide" evidence="1">
    <location>
        <begin position="1"/>
        <end position="18"/>
    </location>
</feature>
<organism evidence="2">
    <name type="scientific">Amphimedon queenslandica</name>
    <name type="common">Sponge</name>
    <dbReference type="NCBI Taxonomy" id="400682"/>
    <lineage>
        <taxon>Eukaryota</taxon>
        <taxon>Metazoa</taxon>
        <taxon>Porifera</taxon>
        <taxon>Demospongiae</taxon>
        <taxon>Heteroscleromorpha</taxon>
        <taxon>Haplosclerida</taxon>
        <taxon>Niphatidae</taxon>
        <taxon>Amphimedon</taxon>
    </lineage>
</organism>
<dbReference type="InterPro" id="IPR001299">
    <property type="entry name" value="Ependymin"/>
</dbReference>
<dbReference type="AlphaFoldDB" id="A0A1X7U167"/>
<dbReference type="PANTHER" id="PTHR10697:SF1">
    <property type="entry name" value="MAMMALIAN EPENDYMIN-RELATED PROTEIN 1"/>
    <property type="match status" value="1"/>
</dbReference>
<dbReference type="GO" id="GO:0005509">
    <property type="term" value="F:calcium ion binding"/>
    <property type="evidence" value="ECO:0007669"/>
    <property type="project" value="InterPro"/>
</dbReference>
<keyword evidence="1" id="KW-0732">Signal</keyword>
<dbReference type="KEGG" id="aqu:109585154"/>
<reference evidence="2" key="2">
    <citation type="submission" date="2017-05" db="UniProtKB">
        <authorList>
            <consortium name="EnsemblMetazoa"/>
        </authorList>
    </citation>
    <scope>IDENTIFICATION</scope>
</reference>
<dbReference type="OrthoDB" id="6084362at2759"/>
<dbReference type="PANTHER" id="PTHR10697">
    <property type="entry name" value="MAMMALIAN EPENDYMIN-RELATED PROTEIN 1"/>
    <property type="match status" value="1"/>
</dbReference>
<dbReference type="GO" id="GO:0005764">
    <property type="term" value="C:lysosome"/>
    <property type="evidence" value="ECO:0007669"/>
    <property type="project" value="TreeGrafter"/>
</dbReference>
<dbReference type="Proteomes" id="UP000007879">
    <property type="component" value="Unassembled WGS sequence"/>
</dbReference>
<dbReference type="EnsemblMetazoa" id="Aqu2.1.21227_001">
    <property type="protein sequence ID" value="Aqu2.1.21227_001"/>
    <property type="gene ID" value="Aqu2.1.21227"/>
</dbReference>
<name>A0A1X7U167_AMPQE</name>
<dbReference type="GO" id="GO:0005576">
    <property type="term" value="C:extracellular region"/>
    <property type="evidence" value="ECO:0007669"/>
    <property type="project" value="InterPro"/>
</dbReference>
<accession>A0A1X7U167</accession>
<protein>
    <submittedName>
        <fullName evidence="2">Uncharacterized protein</fullName>
    </submittedName>
</protein>
<keyword evidence="3" id="KW-1185">Reference proteome</keyword>
<proteinExistence type="predicted"/>
<dbReference type="EnsemblMetazoa" id="XM_020001128.1">
    <property type="protein sequence ID" value="XP_019856687.1"/>
    <property type="gene ID" value="LOC109585154"/>
</dbReference>
<evidence type="ECO:0000313" key="2">
    <source>
        <dbReference type="EnsemblMetazoa" id="Aqu2.1.21227_001"/>
    </source>
</evidence>
<evidence type="ECO:0000256" key="1">
    <source>
        <dbReference type="SAM" id="SignalP"/>
    </source>
</evidence>
<dbReference type="InParanoid" id="A0A1X7U167"/>
<gene>
    <name evidence="2" type="primary">109585154</name>
</gene>
<dbReference type="GO" id="GO:0007160">
    <property type="term" value="P:cell-matrix adhesion"/>
    <property type="evidence" value="ECO:0007669"/>
    <property type="project" value="InterPro"/>
</dbReference>
<evidence type="ECO:0000313" key="3">
    <source>
        <dbReference type="Proteomes" id="UP000007879"/>
    </source>
</evidence>
<reference evidence="3" key="1">
    <citation type="journal article" date="2010" name="Nature">
        <title>The Amphimedon queenslandica genome and the evolution of animal complexity.</title>
        <authorList>
            <person name="Srivastava M."/>
            <person name="Simakov O."/>
            <person name="Chapman J."/>
            <person name="Fahey B."/>
            <person name="Gauthier M.E."/>
            <person name="Mitros T."/>
            <person name="Richards G.S."/>
            <person name="Conaco C."/>
            <person name="Dacre M."/>
            <person name="Hellsten U."/>
            <person name="Larroux C."/>
            <person name="Putnam N.H."/>
            <person name="Stanke M."/>
            <person name="Adamska M."/>
            <person name="Darling A."/>
            <person name="Degnan S.M."/>
            <person name="Oakley T.H."/>
            <person name="Plachetzki D.C."/>
            <person name="Zhai Y."/>
            <person name="Adamski M."/>
            <person name="Calcino A."/>
            <person name="Cummins S.F."/>
            <person name="Goodstein D.M."/>
            <person name="Harris C."/>
            <person name="Jackson D.J."/>
            <person name="Leys S.P."/>
            <person name="Shu S."/>
            <person name="Woodcroft B.J."/>
            <person name="Vervoort M."/>
            <person name="Kosik K.S."/>
            <person name="Manning G."/>
            <person name="Degnan B.M."/>
            <person name="Rokhsar D.S."/>
        </authorList>
    </citation>
    <scope>NUCLEOTIDE SEQUENCE [LARGE SCALE GENOMIC DNA]</scope>
</reference>